<dbReference type="AlphaFoldDB" id="A0A382YAJ5"/>
<evidence type="ECO:0000256" key="1">
    <source>
        <dbReference type="SAM" id="Phobius"/>
    </source>
</evidence>
<feature type="transmembrane region" description="Helical" evidence="1">
    <location>
        <begin position="28"/>
        <end position="49"/>
    </location>
</feature>
<keyword evidence="1" id="KW-0812">Transmembrane</keyword>
<dbReference type="EMBL" id="UINC01173974">
    <property type="protein sequence ID" value="SVD79865.1"/>
    <property type="molecule type" value="Genomic_DNA"/>
</dbReference>
<proteinExistence type="predicted"/>
<keyword evidence="1" id="KW-0472">Membrane</keyword>
<accession>A0A382YAJ5</accession>
<reference evidence="2" key="1">
    <citation type="submission" date="2018-05" db="EMBL/GenBank/DDBJ databases">
        <authorList>
            <person name="Lanie J.A."/>
            <person name="Ng W.-L."/>
            <person name="Kazmierczak K.M."/>
            <person name="Andrzejewski T.M."/>
            <person name="Davidsen T.M."/>
            <person name="Wayne K.J."/>
            <person name="Tettelin H."/>
            <person name="Glass J.I."/>
            <person name="Rusch D."/>
            <person name="Podicherti R."/>
            <person name="Tsui H.-C.T."/>
            <person name="Winkler M.E."/>
        </authorList>
    </citation>
    <scope>NUCLEOTIDE SEQUENCE</scope>
</reference>
<name>A0A382YAJ5_9ZZZZ</name>
<protein>
    <submittedName>
        <fullName evidence="2">Uncharacterized protein</fullName>
    </submittedName>
</protein>
<sequence length="53" mass="6146">MENNIRNTNCYLSIKVKFIVNSISENNFIFIFFIVVSSKDNFGILLFTASHEL</sequence>
<keyword evidence="1" id="KW-1133">Transmembrane helix</keyword>
<organism evidence="2">
    <name type="scientific">marine metagenome</name>
    <dbReference type="NCBI Taxonomy" id="408172"/>
    <lineage>
        <taxon>unclassified sequences</taxon>
        <taxon>metagenomes</taxon>
        <taxon>ecological metagenomes</taxon>
    </lineage>
</organism>
<gene>
    <name evidence="2" type="ORF">METZ01_LOCUS432719</name>
</gene>
<evidence type="ECO:0000313" key="2">
    <source>
        <dbReference type="EMBL" id="SVD79865.1"/>
    </source>
</evidence>